<dbReference type="InterPro" id="IPR000811">
    <property type="entry name" value="Glyco_trans_35"/>
</dbReference>
<dbReference type="RefSeq" id="WP_198127824.1">
    <property type="nucleotide sequence ID" value="NZ_JAECZC010000081.1"/>
</dbReference>
<dbReference type="Proteomes" id="UP000632766">
    <property type="component" value="Unassembled WGS sequence"/>
</dbReference>
<dbReference type="PIRSF" id="PIRSF000460">
    <property type="entry name" value="Pprylas_GlgP"/>
    <property type="match status" value="1"/>
</dbReference>
<keyword evidence="3" id="KW-0021">Allosteric enzyme</keyword>
<dbReference type="PANTHER" id="PTHR42655:SF1">
    <property type="entry name" value="GLYCOGEN PHOSPHORYLASE"/>
    <property type="match status" value="1"/>
</dbReference>
<dbReference type="NCBIfam" id="TIGR02094">
    <property type="entry name" value="more_P_ylases"/>
    <property type="match status" value="1"/>
</dbReference>
<dbReference type="EMBL" id="JAECZC010000081">
    <property type="protein sequence ID" value="MBH8566053.1"/>
    <property type="molecule type" value="Genomic_DNA"/>
</dbReference>
<evidence type="ECO:0000256" key="3">
    <source>
        <dbReference type="ARBA" id="ARBA00022533"/>
    </source>
</evidence>
<comment type="catalytic activity">
    <reaction evidence="1">
        <text>[(1-&gt;4)-alpha-D-glucosyl](n) + phosphate = [(1-&gt;4)-alpha-D-glucosyl](n-1) + alpha-D-glucose 1-phosphate</text>
        <dbReference type="Rhea" id="RHEA:41732"/>
        <dbReference type="Rhea" id="RHEA-COMP:9584"/>
        <dbReference type="Rhea" id="RHEA-COMP:9586"/>
        <dbReference type="ChEBI" id="CHEBI:15444"/>
        <dbReference type="ChEBI" id="CHEBI:43474"/>
        <dbReference type="ChEBI" id="CHEBI:58601"/>
        <dbReference type="EC" id="2.4.1.1"/>
    </reaction>
</comment>
<dbReference type="GO" id="GO:0030170">
    <property type="term" value="F:pyridoxal phosphate binding"/>
    <property type="evidence" value="ECO:0007669"/>
    <property type="project" value="InterPro"/>
</dbReference>
<reference evidence="6 7" key="1">
    <citation type="journal article" date="2021" name="Int. J. Syst. Evol. Microbiol.">
        <title>Amazonocrinis nigriterrae gen. nov., sp. nov., Atlanticothrix silvestris gen. nov., sp. nov. and Dendronalium phyllosphericum gen. nov., sp. nov., nostocacean cyanobacteria from Brazilian environments.</title>
        <authorList>
            <person name="Alvarenga D.O."/>
            <person name="Andreote A.P.D."/>
            <person name="Branco L.H.Z."/>
            <person name="Delbaje E."/>
            <person name="Cruz R.B."/>
            <person name="Varani A.M."/>
            <person name="Fiore M.F."/>
        </authorList>
    </citation>
    <scope>NUCLEOTIDE SEQUENCE [LARGE SCALE GENOMIC DNA]</scope>
    <source>
        <strain evidence="6 7">CENA67</strain>
    </source>
</reference>
<dbReference type="GO" id="GO:0008184">
    <property type="term" value="F:glycogen phosphorylase activity"/>
    <property type="evidence" value="ECO:0007669"/>
    <property type="project" value="InterPro"/>
</dbReference>
<dbReference type="AlphaFoldDB" id="A0A8J7HU94"/>
<evidence type="ECO:0000256" key="4">
    <source>
        <dbReference type="PIRSR" id="PIRSR000460-1"/>
    </source>
</evidence>
<dbReference type="Gene3D" id="3.40.50.2000">
    <property type="entry name" value="Glycogen Phosphorylase B"/>
    <property type="match status" value="3"/>
</dbReference>
<comment type="caution">
    <text evidence="6">The sequence shown here is derived from an EMBL/GenBank/DDBJ whole genome shotgun (WGS) entry which is preliminary data.</text>
</comment>
<dbReference type="InterPro" id="IPR024517">
    <property type="entry name" value="Glycogen_phosphorylase_DUF3417"/>
</dbReference>
<accession>A0A8J7HU94</accession>
<keyword evidence="4" id="KW-0663">Pyridoxal phosphate</keyword>
<feature type="domain" description="DUF3417" evidence="5">
    <location>
        <begin position="17"/>
        <end position="127"/>
    </location>
</feature>
<dbReference type="InterPro" id="IPR011834">
    <property type="entry name" value="Agluc_phsphrylas"/>
</dbReference>
<dbReference type="InterPro" id="IPR052182">
    <property type="entry name" value="Glycogen/Maltodextrin_Phosph"/>
</dbReference>
<organism evidence="6 7">
    <name type="scientific">Amazonocrinis nigriterrae CENA67</name>
    <dbReference type="NCBI Taxonomy" id="2794033"/>
    <lineage>
        <taxon>Bacteria</taxon>
        <taxon>Bacillati</taxon>
        <taxon>Cyanobacteriota</taxon>
        <taxon>Cyanophyceae</taxon>
        <taxon>Nostocales</taxon>
        <taxon>Nostocaceae</taxon>
        <taxon>Amazonocrinis</taxon>
        <taxon>Amazonocrinis nigriterrae</taxon>
    </lineage>
</organism>
<comment type="similarity">
    <text evidence="2">Belongs to the glycogen phosphorylase family.</text>
</comment>
<dbReference type="Pfam" id="PF00343">
    <property type="entry name" value="Phosphorylase"/>
    <property type="match status" value="1"/>
</dbReference>
<evidence type="ECO:0000313" key="7">
    <source>
        <dbReference type="Proteomes" id="UP000632766"/>
    </source>
</evidence>
<dbReference type="SUPFAM" id="SSF53756">
    <property type="entry name" value="UDP-Glycosyltransferase/glycogen phosphorylase"/>
    <property type="match status" value="1"/>
</dbReference>
<feature type="modified residue" description="N6-(pyridoxal phosphate)lysine" evidence="4">
    <location>
        <position position="613"/>
    </location>
</feature>
<keyword evidence="7" id="KW-1185">Reference proteome</keyword>
<name>A0A8J7HU94_9NOST</name>
<dbReference type="GO" id="GO:0005975">
    <property type="term" value="P:carbohydrate metabolic process"/>
    <property type="evidence" value="ECO:0007669"/>
    <property type="project" value="InterPro"/>
</dbReference>
<dbReference type="Pfam" id="PF11897">
    <property type="entry name" value="DUF3417"/>
    <property type="match status" value="1"/>
</dbReference>
<dbReference type="PANTHER" id="PTHR42655">
    <property type="entry name" value="GLYCOGEN PHOSPHORYLASE"/>
    <property type="match status" value="1"/>
</dbReference>
<evidence type="ECO:0000256" key="2">
    <source>
        <dbReference type="ARBA" id="ARBA00006047"/>
    </source>
</evidence>
<protein>
    <submittedName>
        <fullName evidence="6">Alpha-glucan family phosphorylase</fullName>
    </submittedName>
</protein>
<evidence type="ECO:0000256" key="1">
    <source>
        <dbReference type="ARBA" id="ARBA00001275"/>
    </source>
</evidence>
<sequence>MANSSAITAAVRLSEKLPFPLKRLADLAYNYWWCWTSDRIALFQTIDPQEWERCGHNPVAILESSSYERLTQLAEDPFYLKQISALTREFDTYMAQKDTWVSRVAPQVSQDRPIAYFCAEFGIHESLPVYSGGLGILAGDHLKSSSDLGVPLVGVGLLYRQGYFRQRLNRHGWQEDYYLDNPFQRMPLELIKDEQGQPLTIQLEIRQRQVKVQIWRVQVGRVSLYLLDSDRQDNDPIDRWLTGHLYGGNLETRIAQEVVLGIGGVRALTALGIQPSVYHLNEGHAAFCTLEIARQAIERTGKSFYDIEAEVRNSCVFTTHTPVPAGHDVFSPDLIDSYFAHYWPQLRLSREQFLALGARRLGDPWEPFGMTVLALRMCRACNGVSELHGQVSRKMWTVLFPRRSEADVPIGYITNGVHAPTWTAPLLADLYNQYLGADWKTRAVDPQMWAKVDEIPDEELWSRHLILKDRLIAYTRYKVKKAREQRGEDYKLIQATDSLLDSNVLTIGFARRFSPYKRGDLILRDAQRALKIFGNAQRPVQIIFAGKAHPADEEGKRIIQRLMEWCQNSGILNRVAFIEDYDIYTGQKLVQGVDVWLNNPRRPLEASGTSGQKVCFNGGINCSVLDGWWCEGYQADANGKGINGWAIGEDAHTSDQELQDRIDSQSLYQLLEEEIVPLYYDQDANGIPHRWVQMMKTSIKTNAPLFNTDRMIADYVSQVYVPEIATRVGPILAKVLL</sequence>
<evidence type="ECO:0000259" key="5">
    <source>
        <dbReference type="Pfam" id="PF11897"/>
    </source>
</evidence>
<evidence type="ECO:0000313" key="6">
    <source>
        <dbReference type="EMBL" id="MBH8566053.1"/>
    </source>
</evidence>
<proteinExistence type="inferred from homology"/>
<gene>
    <name evidence="6" type="primary">glgP</name>
    <name evidence="6" type="ORF">I8748_28480</name>
</gene>